<evidence type="ECO:0000256" key="2">
    <source>
        <dbReference type="ARBA" id="ARBA00023125"/>
    </source>
</evidence>
<dbReference type="PANTHER" id="PTHR43280">
    <property type="entry name" value="ARAC-FAMILY TRANSCRIPTIONAL REGULATOR"/>
    <property type="match status" value="1"/>
</dbReference>
<organism evidence="5 6">
    <name type="scientific">Flavobacterium pisciphilum</name>
    <dbReference type="NCBI Taxonomy" id="2893755"/>
    <lineage>
        <taxon>Bacteria</taxon>
        <taxon>Pseudomonadati</taxon>
        <taxon>Bacteroidota</taxon>
        <taxon>Flavobacteriia</taxon>
        <taxon>Flavobacteriales</taxon>
        <taxon>Flavobacteriaceae</taxon>
        <taxon>Flavobacterium</taxon>
    </lineage>
</organism>
<gene>
    <name evidence="5" type="ORF">LNQ49_23095</name>
</gene>
<evidence type="ECO:0000256" key="3">
    <source>
        <dbReference type="ARBA" id="ARBA00023163"/>
    </source>
</evidence>
<feature type="domain" description="HTH araC/xylS-type" evidence="4">
    <location>
        <begin position="226"/>
        <end position="325"/>
    </location>
</feature>
<dbReference type="PROSITE" id="PS00041">
    <property type="entry name" value="HTH_ARAC_FAMILY_1"/>
    <property type="match status" value="1"/>
</dbReference>
<dbReference type="Gene3D" id="1.10.10.60">
    <property type="entry name" value="Homeodomain-like"/>
    <property type="match status" value="1"/>
</dbReference>
<keyword evidence="3" id="KW-0804">Transcription</keyword>
<protein>
    <submittedName>
        <fullName evidence="5">Helix-turn-helix transcriptional regulator</fullName>
    </submittedName>
</protein>
<dbReference type="SMART" id="SM00342">
    <property type="entry name" value="HTH_ARAC"/>
    <property type="match status" value="1"/>
</dbReference>
<dbReference type="SUPFAM" id="SSF46689">
    <property type="entry name" value="Homeodomain-like"/>
    <property type="match status" value="1"/>
</dbReference>
<reference evidence="5" key="1">
    <citation type="submission" date="2021-11" db="EMBL/GenBank/DDBJ databases">
        <title>Description of novel Flavobacterium species.</title>
        <authorList>
            <person name="Saticioglu I.B."/>
            <person name="Ay H."/>
            <person name="Altun S."/>
            <person name="Duman M."/>
        </authorList>
    </citation>
    <scope>NUCLEOTIDE SEQUENCE</scope>
    <source>
        <strain evidence="5">F-65</strain>
    </source>
</reference>
<dbReference type="InterPro" id="IPR018062">
    <property type="entry name" value="HTH_AraC-typ_CS"/>
</dbReference>
<keyword evidence="1" id="KW-0805">Transcription regulation</keyword>
<dbReference type="EMBL" id="JAJJMO010000001">
    <property type="protein sequence ID" value="MCC9074481.1"/>
    <property type="molecule type" value="Genomic_DNA"/>
</dbReference>
<evidence type="ECO:0000313" key="6">
    <source>
        <dbReference type="Proteomes" id="UP001430919"/>
    </source>
</evidence>
<dbReference type="Pfam" id="PF12833">
    <property type="entry name" value="HTH_18"/>
    <property type="match status" value="1"/>
</dbReference>
<dbReference type="PANTHER" id="PTHR43280:SF2">
    <property type="entry name" value="HTH-TYPE TRANSCRIPTIONAL REGULATOR EXSA"/>
    <property type="match status" value="1"/>
</dbReference>
<dbReference type="InterPro" id="IPR009057">
    <property type="entry name" value="Homeodomain-like_sf"/>
</dbReference>
<comment type="caution">
    <text evidence="5">The sequence shown here is derived from an EMBL/GenBank/DDBJ whole genome shotgun (WGS) entry which is preliminary data.</text>
</comment>
<keyword evidence="6" id="KW-1185">Reference proteome</keyword>
<dbReference type="PROSITE" id="PS01124">
    <property type="entry name" value="HTH_ARAC_FAMILY_2"/>
    <property type="match status" value="1"/>
</dbReference>
<sequence>MKVVEYDFDSNPNWVEVIANAMGGVIDGNRIKGDNDLYKGMHLISEIEEDIIGLLVDTTFKEEVLLKHTNNTDASFVALCFYLFDFDVNLIFEGSAIQFGKLDYNFMMLDGALNLDHQIDEKQMQSYIIYIIIKKTALREYMNKIYGFTDNIFFDTEKNMIINLDRIPHESLVFIDNFRKISPDTPFYELKFKALVYRLLENYLEQLKTKKIIIGKVVSEDVKRIIASQRFLQKNNEGIFPGIDSLANEALMSIANYKKKFTKILGLSPAAYFYNSKLEKAKQLLETKQYTVGEIAEKLNYSSASYLSKGFSKRYGVSPKEYQNLL</sequence>
<accession>A0ABS8N0C4</accession>
<evidence type="ECO:0000259" key="4">
    <source>
        <dbReference type="PROSITE" id="PS01124"/>
    </source>
</evidence>
<dbReference type="RefSeq" id="WP_229991291.1">
    <property type="nucleotide sequence ID" value="NZ_JAJJMO010000001.1"/>
</dbReference>
<evidence type="ECO:0000313" key="5">
    <source>
        <dbReference type="EMBL" id="MCC9074481.1"/>
    </source>
</evidence>
<dbReference type="InterPro" id="IPR018060">
    <property type="entry name" value="HTH_AraC"/>
</dbReference>
<keyword evidence="2" id="KW-0238">DNA-binding</keyword>
<evidence type="ECO:0000256" key="1">
    <source>
        <dbReference type="ARBA" id="ARBA00023015"/>
    </source>
</evidence>
<name>A0ABS8N0C4_9FLAO</name>
<proteinExistence type="predicted"/>
<dbReference type="Proteomes" id="UP001430919">
    <property type="component" value="Unassembled WGS sequence"/>
</dbReference>